<evidence type="ECO:0000313" key="1">
    <source>
        <dbReference type="EMBL" id="CDW33446.1"/>
    </source>
</evidence>
<dbReference type="EMBL" id="HACA01016085">
    <property type="protein sequence ID" value="CDW33446.1"/>
    <property type="molecule type" value="Transcribed_RNA"/>
</dbReference>
<reference evidence="1" key="1">
    <citation type="submission" date="2014-05" db="EMBL/GenBank/DDBJ databases">
        <authorList>
            <person name="Chronopoulou M."/>
        </authorList>
    </citation>
    <scope>NUCLEOTIDE SEQUENCE</scope>
    <source>
        <tissue evidence="1">Whole organism</tissue>
    </source>
</reference>
<dbReference type="AlphaFoldDB" id="A0A0K2U6V6"/>
<feature type="non-terminal residue" evidence="1">
    <location>
        <position position="1"/>
    </location>
</feature>
<name>A0A0K2U6V6_LEPSM</name>
<sequence length="33" mass="3760">LGCVENRSTGRNKKNLPLNENEKIGIYNLKAWS</sequence>
<protein>
    <submittedName>
        <fullName evidence="1">Uncharacterized protein</fullName>
    </submittedName>
</protein>
<proteinExistence type="predicted"/>
<accession>A0A0K2U6V6</accession>
<organism evidence="1">
    <name type="scientific">Lepeophtheirus salmonis</name>
    <name type="common">Salmon louse</name>
    <name type="synonym">Caligus salmonis</name>
    <dbReference type="NCBI Taxonomy" id="72036"/>
    <lineage>
        <taxon>Eukaryota</taxon>
        <taxon>Metazoa</taxon>
        <taxon>Ecdysozoa</taxon>
        <taxon>Arthropoda</taxon>
        <taxon>Crustacea</taxon>
        <taxon>Multicrustacea</taxon>
        <taxon>Hexanauplia</taxon>
        <taxon>Copepoda</taxon>
        <taxon>Siphonostomatoida</taxon>
        <taxon>Caligidae</taxon>
        <taxon>Lepeophtheirus</taxon>
    </lineage>
</organism>